<dbReference type="EMBL" id="JASBWR010000020">
    <property type="protein sequence ID" value="KAJ9108438.1"/>
    <property type="molecule type" value="Genomic_DNA"/>
</dbReference>
<organism evidence="1 2">
    <name type="scientific">Naganishia cerealis</name>
    <dbReference type="NCBI Taxonomy" id="610337"/>
    <lineage>
        <taxon>Eukaryota</taxon>
        <taxon>Fungi</taxon>
        <taxon>Dikarya</taxon>
        <taxon>Basidiomycota</taxon>
        <taxon>Agaricomycotina</taxon>
        <taxon>Tremellomycetes</taxon>
        <taxon>Filobasidiales</taxon>
        <taxon>Filobasidiaceae</taxon>
        <taxon>Naganishia</taxon>
    </lineage>
</organism>
<evidence type="ECO:0000313" key="1">
    <source>
        <dbReference type="EMBL" id="KAJ9108438.1"/>
    </source>
</evidence>
<protein>
    <submittedName>
        <fullName evidence="1">Uncharacterized protein</fullName>
    </submittedName>
</protein>
<dbReference type="Proteomes" id="UP001241377">
    <property type="component" value="Unassembled WGS sequence"/>
</dbReference>
<comment type="caution">
    <text evidence="1">The sequence shown here is derived from an EMBL/GenBank/DDBJ whole genome shotgun (WGS) entry which is preliminary data.</text>
</comment>
<evidence type="ECO:0000313" key="2">
    <source>
        <dbReference type="Proteomes" id="UP001241377"/>
    </source>
</evidence>
<keyword evidence="2" id="KW-1185">Reference proteome</keyword>
<name>A0ACC2WAJ7_9TREE</name>
<sequence>MAATDISDQDLVSFLDDVHSNIENDDRTDFKKLTLYLFGFAHKLIAKIANGNGKLQLLQRTFDTIELVLSKKKYLLNTHISLPESELAIEIPGLLSLFYEWGLRFGIHHLFNYSTNHDETSHQTINCIKLFIITIINLVTTQLHGFQYKRKLQIILISTIEHDLAGLFSSLTTPYDKDNYQSQLVRCTHLFLIINDKDILIRLLANIAGMPLKLETFARKLWFVLCNYNDNIKVVDELKSVLISNLTNNIVVEETAGWADIALVVSWLTEFRDQFHESSSLPPIEYTTFIRSWCCCLFKVFLICIDRQLEHSFMKAFASFNSGPLKLPHLLSNSIAVIQKRYAITNGDEIMKEPAPFNDSELDTLAAELLGTQSPSLDTMLQFYSPEFRTAQDPLVWISNVNQFLKGFVLKDNFGSRLTLYTLITALGNYSCLSSGRLKLKTSSCEDCDHRSLSKTNYSSISISRPLIREHPKISTLYSIFCEFMFGTYQQKIREDPILCTNVLLALYKILASYRPDIVSIADEPSFKFVLKCLQRNHNRDCRLLAARVLPLFLLAPKDDHLEIAFRIVFSGLVSIDIEKNAYLAESMFRALGELAIISEGEWLCAIFIKLIDLFGESNDHHVNMVYHEMLGIASAKSLTPYKVLSPFLPSVAERIVKHPAMFERITQLCGISKKYFLNRTKEYTTPRFLEYYKHDYIQDIAVAAETTRWKLIARNLPRIVATYICKDDEINESYILNVLANASPEFKSISMAELVSSIGEITWFVLLNIRINDKGIFTNEKQIRNALHYIAKANLTKTKSQNLARAKNFNHIEYLLGEHVLELVQRFSENVHHIKGTKPFLERMSSLRAIEFLITNNINASASALGQISTCLQAMLENADFELPALRCWNVLVQKLLTDHLISLFDILISLIFQKFTIFEHRSKIIAVQILKKLFVELRDKYTKYSLYYFSIPFIKDLERYFKLDSTFRNLMKPTSRTNYLSEFARRLQTHNEYVVHQALDDLNIYIDKYQLNCQSEDFQDNAMQTYVANLIRTLLDTSSKFKSSSSDISKKCAKALSLFGALDPNRFALKTFKSQVIVVHDFEDYRENAAFLRHFIENKVLKVFWASNDPVKQLFSAYSMQTFLEVLKLDASVLNPLTQDPFTDVWKKFSDVAKSTLTPLLSSKYVSPVVRYEPLKYPHFKIGLTHEKWLVDVTATLLKRPVKSIFKDGGSNSTSRLTIFQTCSMLIRDHDISICDYLLKYVVLSHIINGDEEVINDIRTEFLYLLNVDNSELSPDRSDQIKLCYQSVFEVLDYFNDWVSSAIQYMNDYTLSKTETSRMKKRIDLVSSFLDGVPMELIAIKSAECNSYERTILYLEKCYRDGRVNSENQIGELKIVPVLQSMYANLNDFDALSGILRKFSTNNLNEKLTTFQYNDNWTFVQSSFQALSELGDKDEKIENQTKLLKSLANHAMYDDVLSTLAVRTEHHDLSAIPFDWSMAGLSAATISGSFDQLKKWLYVADSIGKFHDVGTSMTYQFAQALNAIVDLLDEELSKARIDLLYDIIGKSLLSSVSSSTSRNAALLSHLHNLYDMSSIIFPDHESDSSTINNILKVRLKNADQAFDSQWAIVSMQLVAHKVKKENQKVADNLLFKSELARKNHRFDLATQSIVKAMALNDGRATIEYADLLWDQGKHTEAIKSIEQVLTDKNIWKSILKAKVQLKYAEWLDESSHSSSTAIIAEYTKAYRLDANWEKPYYDLGKYYNKLMDSQNDLSGIFEQHLVRYFLKALALGPTYIFEALPKLITVWLDFAQTTRRSGDSEKALNQIVQDIGSVITKIPAYVWYTAITQLLSRVGHAHQPSADLLHQIIARLVETYPRHSLWFVLSHLNSNDKTRRDRVSLVLKSYVSTGNDASKILSGAQQLFQTLKKLANFKISKKSPRKMSLADDFGITSLNEPCTSLVIPVRSNLEIRLPSVKHVQKSSSAFPKSSSITFNGFDDAVNVFHSLQMPRQVTIRGSDFQVYRLMIKKDDTRKDAKVVEFTTMINRLLSADNESRKRNLTIANYSVVPLAENMGVIEFVLNVDTMKGIINEQRKKRGQMVNDRKMFLRLDLGQKAVKSKSAADRKSIEDLIALFEDICHEAPPVLHAWLVNQFSDPSSWYLARTAFTRSTAVMSIVGYIIGLGDRHCENILFFKKTGAALHIDFDCLFEKGKTLPTPEIVPFRLTQNMVDVMSISGVEGLFRISCEVTGSILRENEAPLMNNLETLLYDPLLDWRTQQDPQDHLRTVRRKIRGLMDEKEGLPMNINGQVDVLIQEATSTENLSQMYGGWAPYI</sequence>
<proteinExistence type="predicted"/>
<reference evidence="1" key="1">
    <citation type="submission" date="2023-04" db="EMBL/GenBank/DDBJ databases">
        <title>Draft Genome sequencing of Naganishia species isolated from polar environments using Oxford Nanopore Technology.</title>
        <authorList>
            <person name="Leo P."/>
            <person name="Venkateswaran K."/>
        </authorList>
    </citation>
    <scope>NUCLEOTIDE SEQUENCE</scope>
    <source>
        <strain evidence="1">MNA-CCFEE 5261</strain>
    </source>
</reference>
<gene>
    <name evidence="1" type="ORF">QFC19_002422</name>
</gene>
<accession>A0ACC2WAJ7</accession>